<keyword evidence="2" id="KW-0472">Membrane</keyword>
<feature type="transmembrane region" description="Helical" evidence="2">
    <location>
        <begin position="187"/>
        <end position="209"/>
    </location>
</feature>
<name>A0ABQ0LJR6_MYCCL</name>
<proteinExistence type="predicted"/>
<feature type="region of interest" description="Disordered" evidence="1">
    <location>
        <begin position="509"/>
        <end position="534"/>
    </location>
</feature>
<dbReference type="PANTHER" id="PTHR28147">
    <property type="entry name" value="N-GLYCOSYLATION PROTEIN EOS1"/>
    <property type="match status" value="1"/>
</dbReference>
<organism evidence="3 4">
    <name type="scientific">Mycena chlorophos</name>
    <name type="common">Agaric fungus</name>
    <name type="synonym">Agaricus chlorophos</name>
    <dbReference type="NCBI Taxonomy" id="658473"/>
    <lineage>
        <taxon>Eukaryota</taxon>
        <taxon>Fungi</taxon>
        <taxon>Dikarya</taxon>
        <taxon>Basidiomycota</taxon>
        <taxon>Agaricomycotina</taxon>
        <taxon>Agaricomycetes</taxon>
        <taxon>Agaricomycetidae</taxon>
        <taxon>Agaricales</taxon>
        <taxon>Marasmiineae</taxon>
        <taxon>Mycenaceae</taxon>
        <taxon>Mycena</taxon>
    </lineage>
</organism>
<feature type="region of interest" description="Disordered" evidence="1">
    <location>
        <begin position="327"/>
        <end position="368"/>
    </location>
</feature>
<gene>
    <name evidence="3" type="ORF">MCHLO_08494</name>
</gene>
<evidence type="ECO:0000256" key="1">
    <source>
        <dbReference type="SAM" id="MobiDB-lite"/>
    </source>
</evidence>
<feature type="region of interest" description="Disordered" evidence="1">
    <location>
        <begin position="1"/>
        <end position="31"/>
    </location>
</feature>
<feature type="transmembrane region" description="Helical" evidence="2">
    <location>
        <begin position="415"/>
        <end position="439"/>
    </location>
</feature>
<dbReference type="EMBL" id="DF847155">
    <property type="protein sequence ID" value="GAT51344.1"/>
    <property type="molecule type" value="Genomic_DNA"/>
</dbReference>
<accession>A0ABQ0LJR6</accession>
<evidence type="ECO:0000313" key="3">
    <source>
        <dbReference type="EMBL" id="GAT51344.1"/>
    </source>
</evidence>
<dbReference type="PANTHER" id="PTHR28147:SF1">
    <property type="entry name" value="N-GLYCOSYLATION PROTEIN EOS1"/>
    <property type="match status" value="1"/>
</dbReference>
<keyword evidence="2" id="KW-0812">Transmembrane</keyword>
<keyword evidence="2" id="KW-1133">Transmembrane helix</keyword>
<keyword evidence="4" id="KW-1185">Reference proteome</keyword>
<feature type="transmembrane region" description="Helical" evidence="2">
    <location>
        <begin position="385"/>
        <end position="403"/>
    </location>
</feature>
<dbReference type="Proteomes" id="UP000815677">
    <property type="component" value="Unassembled WGS sequence"/>
</dbReference>
<protein>
    <submittedName>
        <fullName evidence="3">Uncharacterized protein</fullName>
    </submittedName>
</protein>
<evidence type="ECO:0000256" key="2">
    <source>
        <dbReference type="SAM" id="Phobius"/>
    </source>
</evidence>
<evidence type="ECO:0000313" key="4">
    <source>
        <dbReference type="Proteomes" id="UP000815677"/>
    </source>
</evidence>
<feature type="region of interest" description="Disordered" evidence="1">
    <location>
        <begin position="245"/>
        <end position="301"/>
    </location>
</feature>
<feature type="compositionally biased region" description="Low complexity" evidence="1">
    <location>
        <begin position="255"/>
        <end position="269"/>
    </location>
</feature>
<dbReference type="InterPro" id="IPR021100">
    <property type="entry name" value="N-glycosylation_EOS1"/>
</dbReference>
<feature type="compositionally biased region" description="Polar residues" evidence="1">
    <location>
        <begin position="274"/>
        <end position="283"/>
    </location>
</feature>
<dbReference type="Pfam" id="PF12326">
    <property type="entry name" value="EOS1"/>
    <property type="match status" value="1"/>
</dbReference>
<sequence>MRSAEPGIEGADRSVPGNQLSATQTRRKPTHRCSITQNNTLLPHGLGRLVGDPTSLLHTVVTLANYLRAHLGNASPTKPPTLTENLEYRRNHGFRGLFGLSTVSDAAFVQNGPNFPALYCYAIVPKPSLTRLRPWRFRPGCFSACRRSIHVVLDLDFHFCYLERVRRRGSVGDFTDTRRTRAIQRNLFDIGEIVVAILLGLSLATLATVDRVLRRVLRAEKANCRGNAYNGVHATLAFTDIITSEKQPPSPLRNRSTSSFDPPTSFFRPAVKAHSSSTPSFTYTPRMEPDPDANPTTDEDDDLDAIYTAAAKHASTLRSRIFGPERVDTISTDPARQGAGETETELDEPPCHLPTSRKRPAPTRLVPPTNLEQSLTPLLFELSRLLAIVPALIGTLYNIYMFYNPPDTPRAPERVDYLVSALWSILTGYQCLALTTGLLTRWRVYYPPLATLIRLLALQAICWPATHLSLTLLDHTRRPVAVWAAIGTTTCMSRSVQIWVTSNLWWEPPRPRREKPPSSASSSAPPKPKHALRLGGWRRFGGKWGGRRWDWREVGIHCMLPAGCLYFVMAWAEQFRREWSGC</sequence>
<reference evidence="3" key="1">
    <citation type="submission" date="2014-09" db="EMBL/GenBank/DDBJ databases">
        <title>Genome sequence of the luminous mushroom Mycena chlorophos for searching fungal bioluminescence genes.</title>
        <authorList>
            <person name="Tanaka Y."/>
            <person name="Kasuga D."/>
            <person name="Oba Y."/>
            <person name="Hase S."/>
            <person name="Sato K."/>
            <person name="Oba Y."/>
            <person name="Sakakibara Y."/>
        </authorList>
    </citation>
    <scope>NUCLEOTIDE SEQUENCE</scope>
</reference>